<dbReference type="GO" id="GO:0004061">
    <property type="term" value="F:arylformamidase activity"/>
    <property type="evidence" value="ECO:0007669"/>
    <property type="project" value="UniProtKB-EC"/>
</dbReference>
<reference evidence="12" key="2">
    <citation type="submission" date="2012-02" db="EMBL/GenBank/DDBJ databases">
        <authorList>
            <person name="Genoscope - CEA"/>
        </authorList>
    </citation>
    <scope>NUCLEOTIDE SEQUENCE</scope>
</reference>
<comment type="cofactor">
    <cofactor evidence="1">
        <name>Zn(2+)</name>
        <dbReference type="ChEBI" id="CHEBI:29105"/>
    </cofactor>
</comment>
<dbReference type="PANTHER" id="PTHR31118">
    <property type="entry name" value="CYCLASE-LIKE PROTEIN 2"/>
    <property type="match status" value="1"/>
</dbReference>
<name>H6RIJ9_9BACT</name>
<dbReference type="AlphaFoldDB" id="H6RIJ9"/>
<comment type="catalytic activity">
    <reaction evidence="10">
        <text>N-formyl-L-kynurenine + H2O = L-kynurenine + formate + H(+)</text>
        <dbReference type="Rhea" id="RHEA:13009"/>
        <dbReference type="ChEBI" id="CHEBI:15377"/>
        <dbReference type="ChEBI" id="CHEBI:15378"/>
        <dbReference type="ChEBI" id="CHEBI:15740"/>
        <dbReference type="ChEBI" id="CHEBI:57959"/>
        <dbReference type="ChEBI" id="CHEBI:58629"/>
        <dbReference type="EC" id="3.5.1.9"/>
    </reaction>
</comment>
<comment type="pathway">
    <text evidence="11">Amino-acid degradation; L-tryptophan degradation via kynurenine pathway; L-kynurenine from L-tryptophan: step 2/2.</text>
</comment>
<keyword evidence="8" id="KW-0862">Zinc</keyword>
<evidence type="ECO:0000256" key="11">
    <source>
        <dbReference type="ARBA" id="ARBA00060547"/>
    </source>
</evidence>
<dbReference type="InterPro" id="IPR007325">
    <property type="entry name" value="KFase/CYL"/>
</dbReference>
<dbReference type="GO" id="GO:0046872">
    <property type="term" value="F:metal ion binding"/>
    <property type="evidence" value="ECO:0007669"/>
    <property type="project" value="UniProtKB-KW"/>
</dbReference>
<keyword evidence="6" id="KW-0479">Metal-binding</keyword>
<sequence>MSRQTVIDISVIISPDLVKWPGSFGYDTEPMLEIAGDIEANVTKIEMDVHFGTHVDAPSHFLADGEDMSTMPLQKLMGKCYVMDCGSATVISEEIARAVPSSAEKVLFKTSNSALWSDLTHAFNKNFVGLDAKAASQLAQMNLDLVGVDYLSIQGFREHCDTHRNLLKNKVVLLEGIDLREVEEGWYELYCLPLKLQKIEAAPCRAILKRINE</sequence>
<protein>
    <recommendedName>
        <fullName evidence="5">Kynurenine formamidase</fullName>
        <ecNumber evidence="4">3.5.1.9</ecNumber>
    </recommendedName>
</protein>
<keyword evidence="7" id="KW-0378">Hydrolase</keyword>
<evidence type="ECO:0000256" key="6">
    <source>
        <dbReference type="ARBA" id="ARBA00022723"/>
    </source>
</evidence>
<evidence type="ECO:0000256" key="1">
    <source>
        <dbReference type="ARBA" id="ARBA00001947"/>
    </source>
</evidence>
<organism evidence="12">
    <name type="scientific">uncultured Flavobacteriia bacterium</name>
    <dbReference type="NCBI Taxonomy" id="212695"/>
    <lineage>
        <taxon>Bacteria</taxon>
        <taxon>Pseudomonadati</taxon>
        <taxon>Bacteroidota</taxon>
        <taxon>Flavobacteriia</taxon>
        <taxon>environmental samples</taxon>
    </lineage>
</organism>
<dbReference type="EC" id="3.5.1.9" evidence="4"/>
<gene>
    <name evidence="12" type="ORF">S3_BF_A10_0007</name>
</gene>
<dbReference type="Gene3D" id="3.50.30.50">
    <property type="entry name" value="Putative cyclase"/>
    <property type="match status" value="1"/>
</dbReference>
<dbReference type="SUPFAM" id="SSF102198">
    <property type="entry name" value="Putative cyclase"/>
    <property type="match status" value="1"/>
</dbReference>
<evidence type="ECO:0000256" key="7">
    <source>
        <dbReference type="ARBA" id="ARBA00022801"/>
    </source>
</evidence>
<evidence type="ECO:0000256" key="3">
    <source>
        <dbReference type="ARBA" id="ARBA00011738"/>
    </source>
</evidence>
<comment type="function">
    <text evidence="2">Catalyzes the hydrolysis of N-formyl-L-kynurenine to L-kynurenine, the second step in the kynurenine pathway of tryptophan degradation.</text>
</comment>
<evidence type="ECO:0000256" key="10">
    <source>
        <dbReference type="ARBA" id="ARBA00048496"/>
    </source>
</evidence>
<reference evidence="12" key="1">
    <citation type="journal article" date="2012" name="Environ. Microbiol.">
        <title>Genomic content of uncultured Bacteroidetes from contrasting oceanic provinces in the North Atlantic Ocean.</title>
        <authorList>
            <person name="Gomez-Pereira P.R."/>
            <person name="Schuler M."/>
            <person name="Fuchs B.M."/>
            <person name="Bennke C."/>
            <person name="Teeling H."/>
            <person name="Waldmann J."/>
            <person name="Richter M."/>
            <person name="Barbe V."/>
            <person name="Bataille E."/>
            <person name="Glockner F.O."/>
            <person name="Amann R."/>
        </authorList>
    </citation>
    <scope>NUCLEOTIDE SEQUENCE</scope>
</reference>
<evidence type="ECO:0000313" key="12">
    <source>
        <dbReference type="EMBL" id="CCG00940.1"/>
    </source>
</evidence>
<dbReference type="GO" id="GO:0019441">
    <property type="term" value="P:L-tryptophan catabolic process to kynurenine"/>
    <property type="evidence" value="ECO:0007669"/>
    <property type="project" value="InterPro"/>
</dbReference>
<evidence type="ECO:0000256" key="8">
    <source>
        <dbReference type="ARBA" id="ARBA00022833"/>
    </source>
</evidence>
<dbReference type="FunFam" id="3.50.30.50:FF:000001">
    <property type="entry name" value="Kynurenine formamidase"/>
    <property type="match status" value="1"/>
</dbReference>
<evidence type="ECO:0000256" key="9">
    <source>
        <dbReference type="ARBA" id="ARBA00023079"/>
    </source>
</evidence>
<evidence type="ECO:0000256" key="5">
    <source>
        <dbReference type="ARBA" id="ARBA00014889"/>
    </source>
</evidence>
<dbReference type="Pfam" id="PF04199">
    <property type="entry name" value="Cyclase"/>
    <property type="match status" value="1"/>
</dbReference>
<proteinExistence type="predicted"/>
<accession>H6RIJ9</accession>
<evidence type="ECO:0000256" key="4">
    <source>
        <dbReference type="ARBA" id="ARBA00012930"/>
    </source>
</evidence>
<dbReference type="EMBL" id="FO117621">
    <property type="protein sequence ID" value="CCG00940.1"/>
    <property type="molecule type" value="Genomic_DNA"/>
</dbReference>
<keyword evidence="9" id="KW-0823">Tryptophan catabolism</keyword>
<dbReference type="PANTHER" id="PTHR31118:SF32">
    <property type="entry name" value="KYNURENINE FORMAMIDASE"/>
    <property type="match status" value="1"/>
</dbReference>
<comment type="subunit">
    <text evidence="3">Homodimer.</text>
</comment>
<evidence type="ECO:0000256" key="2">
    <source>
        <dbReference type="ARBA" id="ARBA00002204"/>
    </source>
</evidence>
<dbReference type="InterPro" id="IPR037175">
    <property type="entry name" value="KFase_sf"/>
</dbReference>